<accession>A0ABY8LU13</accession>
<feature type="domain" description="Serine aminopeptidase S33" evidence="3">
    <location>
        <begin position="20"/>
        <end position="248"/>
    </location>
</feature>
<dbReference type="Pfam" id="PF12146">
    <property type="entry name" value="Hydrolase_4"/>
    <property type="match status" value="1"/>
</dbReference>
<evidence type="ECO:0000256" key="1">
    <source>
        <dbReference type="ARBA" id="ARBA00006989"/>
    </source>
</evidence>
<dbReference type="Gene3D" id="3.40.50.1820">
    <property type="entry name" value="alpha/beta hydrolase"/>
    <property type="match status" value="1"/>
</dbReference>
<dbReference type="InterPro" id="IPR022742">
    <property type="entry name" value="Hydrolase_4"/>
</dbReference>
<evidence type="ECO:0000256" key="2">
    <source>
        <dbReference type="ARBA" id="ARBA00022487"/>
    </source>
</evidence>
<reference evidence="4" key="1">
    <citation type="submission" date="2023-04" db="EMBL/GenBank/DDBJ databases">
        <title>Completed genome of Mycoplasma lagogenitalium type strain 12MS.</title>
        <authorList>
            <person name="Spergser J."/>
        </authorList>
    </citation>
    <scope>NUCLEOTIDE SEQUENCE</scope>
    <source>
        <strain evidence="4">12MS</strain>
    </source>
</reference>
<dbReference type="Proteomes" id="UP001179842">
    <property type="component" value="Chromosome"/>
</dbReference>
<evidence type="ECO:0000313" key="4">
    <source>
        <dbReference type="EMBL" id="WGI36727.1"/>
    </source>
</evidence>
<protein>
    <submittedName>
        <fullName evidence="4">Alpha/beta hydrolase</fullName>
    </submittedName>
</protein>
<keyword evidence="5" id="KW-1185">Reference proteome</keyword>
<name>A0ABY8LU13_9BACT</name>
<dbReference type="EMBL" id="CP122979">
    <property type="protein sequence ID" value="WGI36727.1"/>
    <property type="molecule type" value="Genomic_DNA"/>
</dbReference>
<dbReference type="SUPFAM" id="SSF53474">
    <property type="entry name" value="alpha/beta-Hydrolases"/>
    <property type="match status" value="1"/>
</dbReference>
<proteinExistence type="inferred from homology"/>
<keyword evidence="2" id="KW-0719">Serine esterase</keyword>
<gene>
    <name evidence="4" type="ORF">QEG99_00355</name>
</gene>
<dbReference type="PANTHER" id="PTHR43798:SF33">
    <property type="entry name" value="HYDROLASE, PUTATIVE (AFU_ORTHOLOGUE AFUA_2G14860)-RELATED"/>
    <property type="match status" value="1"/>
</dbReference>
<dbReference type="RefSeq" id="WP_280102029.1">
    <property type="nucleotide sequence ID" value="NZ_CP122979.1"/>
</dbReference>
<dbReference type="InterPro" id="IPR029058">
    <property type="entry name" value="AB_hydrolase_fold"/>
</dbReference>
<sequence length="270" mass="31555">MKYSYPIIYKKAKNKSANPIIFVHGFNSSPKSHNIFADKWNESDYYAIAFPGNSLLKAKRGDEISVESFARLLANFIKDNNLNDVVLIGHSMGGATIALAYQLIPEAISKMIFVAPMNKSSLAKKDDYFKTYFPKTFEEYKTFLNALYYDTKPLFNNNEFMKKEEEQFDPFLYNNPDILKLGYSLPDINLMNKIEDALKKIEIPSLLLLGEKDAVIDREQCIKYFQKHLKNLKYKIFDKTGHMIYYEKFDQYYKIVSEFIKNDYSKEKNV</sequence>
<evidence type="ECO:0000313" key="5">
    <source>
        <dbReference type="Proteomes" id="UP001179842"/>
    </source>
</evidence>
<organism evidence="4 5">
    <name type="scientific">Mesomycoplasma lagogenitalium</name>
    <dbReference type="NCBI Taxonomy" id="171286"/>
    <lineage>
        <taxon>Bacteria</taxon>
        <taxon>Bacillati</taxon>
        <taxon>Mycoplasmatota</taxon>
        <taxon>Mycoplasmoidales</taxon>
        <taxon>Metamycoplasmataceae</taxon>
        <taxon>Mesomycoplasma</taxon>
    </lineage>
</organism>
<dbReference type="GO" id="GO:0016787">
    <property type="term" value="F:hydrolase activity"/>
    <property type="evidence" value="ECO:0007669"/>
    <property type="project" value="UniProtKB-KW"/>
</dbReference>
<dbReference type="PANTHER" id="PTHR43798">
    <property type="entry name" value="MONOACYLGLYCEROL LIPASE"/>
    <property type="match status" value="1"/>
</dbReference>
<keyword evidence="4" id="KW-0378">Hydrolase</keyword>
<comment type="similarity">
    <text evidence="1">Belongs to the lipase/esterase LIP3/BchO family.</text>
</comment>
<evidence type="ECO:0000259" key="3">
    <source>
        <dbReference type="Pfam" id="PF12146"/>
    </source>
</evidence>
<dbReference type="InterPro" id="IPR050266">
    <property type="entry name" value="AB_hydrolase_sf"/>
</dbReference>